<gene>
    <name evidence="12" type="ORF">EDC57_1704</name>
</gene>
<evidence type="ECO:0000256" key="1">
    <source>
        <dbReference type="ARBA" id="ARBA00004127"/>
    </source>
</evidence>
<dbReference type="InterPro" id="IPR036291">
    <property type="entry name" value="NAD(P)-bd_dom_sf"/>
</dbReference>
<evidence type="ECO:0000259" key="11">
    <source>
        <dbReference type="PROSITE" id="PS51201"/>
    </source>
</evidence>
<feature type="transmembrane region" description="Helical" evidence="10">
    <location>
        <begin position="358"/>
        <end position="377"/>
    </location>
</feature>
<evidence type="ECO:0000256" key="10">
    <source>
        <dbReference type="SAM" id="Phobius"/>
    </source>
</evidence>
<dbReference type="EMBL" id="RJVI01000002">
    <property type="protein sequence ID" value="ROR32502.1"/>
    <property type="molecule type" value="Genomic_DNA"/>
</dbReference>
<keyword evidence="8" id="KW-0406">Ion transport</keyword>
<feature type="transmembrane region" description="Helical" evidence="10">
    <location>
        <begin position="30"/>
        <end position="48"/>
    </location>
</feature>
<dbReference type="PROSITE" id="PS51201">
    <property type="entry name" value="RCK_N"/>
    <property type="match status" value="1"/>
</dbReference>
<evidence type="ECO:0000256" key="5">
    <source>
        <dbReference type="ARBA" id="ARBA00022692"/>
    </source>
</evidence>
<dbReference type="GO" id="GO:0015297">
    <property type="term" value="F:antiporter activity"/>
    <property type="evidence" value="ECO:0007669"/>
    <property type="project" value="UniProtKB-KW"/>
</dbReference>
<dbReference type="SUPFAM" id="SSF51735">
    <property type="entry name" value="NAD(P)-binding Rossmann-fold domains"/>
    <property type="match status" value="1"/>
</dbReference>
<dbReference type="PANTHER" id="PTHR46157:SF4">
    <property type="entry name" value="K(+) EFFLUX ANTIPORTER 3, CHLOROPLASTIC"/>
    <property type="match status" value="1"/>
</dbReference>
<feature type="transmembrane region" description="Helical" evidence="10">
    <location>
        <begin position="213"/>
        <end position="230"/>
    </location>
</feature>
<keyword evidence="7 10" id="KW-1133">Transmembrane helix</keyword>
<evidence type="ECO:0000256" key="8">
    <source>
        <dbReference type="ARBA" id="ARBA00023065"/>
    </source>
</evidence>
<keyword evidence="4" id="KW-0633">Potassium transport</keyword>
<dbReference type="Gene3D" id="3.40.50.720">
    <property type="entry name" value="NAD(P)-binding Rossmann-like Domain"/>
    <property type="match status" value="1"/>
</dbReference>
<dbReference type="FunFam" id="3.40.50.720:FF:000036">
    <property type="entry name" value="Glutathione-regulated potassium-efflux system protein KefB"/>
    <property type="match status" value="1"/>
</dbReference>
<dbReference type="AlphaFoldDB" id="A0A3N1Y4H6"/>
<dbReference type="Proteomes" id="UP000276634">
    <property type="component" value="Unassembled WGS sequence"/>
</dbReference>
<evidence type="ECO:0000256" key="4">
    <source>
        <dbReference type="ARBA" id="ARBA00022538"/>
    </source>
</evidence>
<dbReference type="InterPro" id="IPR038770">
    <property type="entry name" value="Na+/solute_symporter_sf"/>
</dbReference>
<dbReference type="RefSeq" id="WP_123401432.1">
    <property type="nucleotide sequence ID" value="NZ_RJVI01000002.1"/>
</dbReference>
<evidence type="ECO:0000256" key="6">
    <source>
        <dbReference type="ARBA" id="ARBA00022958"/>
    </source>
</evidence>
<organism evidence="12 13">
    <name type="scientific">Inmirania thermothiophila</name>
    <dbReference type="NCBI Taxonomy" id="1750597"/>
    <lineage>
        <taxon>Bacteria</taxon>
        <taxon>Pseudomonadati</taxon>
        <taxon>Pseudomonadota</taxon>
        <taxon>Gammaproteobacteria</taxon>
        <taxon>Chromatiales</taxon>
        <taxon>Ectothiorhodospiraceae</taxon>
        <taxon>Inmirania</taxon>
    </lineage>
</organism>
<reference evidence="12 13" key="1">
    <citation type="submission" date="2018-11" db="EMBL/GenBank/DDBJ databases">
        <title>Genomic Encyclopedia of Type Strains, Phase IV (KMG-IV): sequencing the most valuable type-strain genomes for metagenomic binning, comparative biology and taxonomic classification.</title>
        <authorList>
            <person name="Goeker M."/>
        </authorList>
    </citation>
    <scope>NUCLEOTIDE SEQUENCE [LARGE SCALE GENOMIC DNA]</scope>
    <source>
        <strain evidence="12 13">DSM 100275</strain>
    </source>
</reference>
<comment type="subcellular location">
    <subcellularLocation>
        <location evidence="1">Endomembrane system</location>
        <topology evidence="1">Multi-pass membrane protein</topology>
    </subcellularLocation>
</comment>
<feature type="transmembrane region" description="Helical" evidence="10">
    <location>
        <begin position="236"/>
        <end position="254"/>
    </location>
</feature>
<feature type="transmembrane region" description="Helical" evidence="10">
    <location>
        <begin position="85"/>
        <end position="107"/>
    </location>
</feature>
<evidence type="ECO:0000313" key="12">
    <source>
        <dbReference type="EMBL" id="ROR32502.1"/>
    </source>
</evidence>
<dbReference type="GO" id="GO:0006813">
    <property type="term" value="P:potassium ion transport"/>
    <property type="evidence" value="ECO:0007669"/>
    <property type="project" value="UniProtKB-KW"/>
</dbReference>
<feature type="transmembrane region" description="Helical" evidence="10">
    <location>
        <begin position="146"/>
        <end position="168"/>
    </location>
</feature>
<evidence type="ECO:0000313" key="13">
    <source>
        <dbReference type="Proteomes" id="UP000276634"/>
    </source>
</evidence>
<dbReference type="GO" id="GO:1902600">
    <property type="term" value="P:proton transmembrane transport"/>
    <property type="evidence" value="ECO:0007669"/>
    <property type="project" value="InterPro"/>
</dbReference>
<dbReference type="OrthoDB" id="9781411at2"/>
<feature type="transmembrane region" description="Helical" evidence="10">
    <location>
        <begin position="54"/>
        <end position="73"/>
    </location>
</feature>
<keyword evidence="2" id="KW-0813">Transport</keyword>
<keyword evidence="6" id="KW-0630">Potassium</keyword>
<feature type="transmembrane region" description="Helical" evidence="10">
    <location>
        <begin position="113"/>
        <end position="134"/>
    </location>
</feature>
<evidence type="ECO:0000256" key="9">
    <source>
        <dbReference type="ARBA" id="ARBA00023136"/>
    </source>
</evidence>
<feature type="domain" description="RCK N-terminal" evidence="11">
    <location>
        <begin position="398"/>
        <end position="514"/>
    </location>
</feature>
<evidence type="ECO:0000256" key="3">
    <source>
        <dbReference type="ARBA" id="ARBA00022449"/>
    </source>
</evidence>
<dbReference type="InterPro" id="IPR006153">
    <property type="entry name" value="Cation/H_exchanger_TM"/>
</dbReference>
<keyword evidence="3" id="KW-0050">Antiport</keyword>
<feature type="transmembrane region" description="Helical" evidence="10">
    <location>
        <begin position="325"/>
        <end position="346"/>
    </location>
</feature>
<dbReference type="GO" id="GO:0012505">
    <property type="term" value="C:endomembrane system"/>
    <property type="evidence" value="ECO:0007669"/>
    <property type="project" value="UniProtKB-SubCell"/>
</dbReference>
<name>A0A3N1Y4H6_9GAMM</name>
<dbReference type="InterPro" id="IPR003148">
    <property type="entry name" value="RCK_N"/>
</dbReference>
<dbReference type="PANTHER" id="PTHR46157">
    <property type="entry name" value="K(+) EFFLUX ANTIPORTER 3, CHLOROPLASTIC"/>
    <property type="match status" value="1"/>
</dbReference>
<feature type="transmembrane region" description="Helical" evidence="10">
    <location>
        <begin position="295"/>
        <end position="313"/>
    </location>
</feature>
<keyword evidence="5 10" id="KW-0812">Transmembrane</keyword>
<dbReference type="Pfam" id="PF00999">
    <property type="entry name" value="Na_H_Exchanger"/>
    <property type="match status" value="1"/>
</dbReference>
<feature type="transmembrane region" description="Helical" evidence="10">
    <location>
        <begin position="180"/>
        <end position="201"/>
    </location>
</feature>
<keyword evidence="13" id="KW-1185">Reference proteome</keyword>
<dbReference type="Gene3D" id="1.20.1530.20">
    <property type="match status" value="1"/>
</dbReference>
<keyword evidence="9 10" id="KW-0472">Membrane</keyword>
<protein>
    <submittedName>
        <fullName evidence="12">Kef-type potassium/proton antiporter (CPA2 family)</fullName>
    </submittedName>
</protein>
<comment type="caution">
    <text evidence="12">The sequence shown here is derived from an EMBL/GenBank/DDBJ whole genome shotgun (WGS) entry which is preliminary data.</text>
</comment>
<evidence type="ECO:0000256" key="2">
    <source>
        <dbReference type="ARBA" id="ARBA00022448"/>
    </source>
</evidence>
<feature type="transmembrane region" description="Helical" evidence="10">
    <location>
        <begin position="6"/>
        <end position="23"/>
    </location>
</feature>
<proteinExistence type="predicted"/>
<feature type="transmembrane region" description="Helical" evidence="10">
    <location>
        <begin position="266"/>
        <end position="283"/>
    </location>
</feature>
<dbReference type="GO" id="GO:0005886">
    <property type="term" value="C:plasma membrane"/>
    <property type="evidence" value="ECO:0007669"/>
    <property type="project" value="TreeGrafter"/>
</dbReference>
<evidence type="ECO:0000256" key="7">
    <source>
        <dbReference type="ARBA" id="ARBA00022989"/>
    </source>
</evidence>
<accession>A0A3N1Y4H6</accession>
<sequence>MPESFVHLLPLFVLAALVVPVAVRLRLGAIVGFIAAGALAGPLGFGWVTRSEEIAAFAELGVVALLFLIGLDLRPERLWAMRGHVFGLGSAQVLLTGGVIAGASVAAGVAWPAAAVVGAALALSSTAFVAQILREDGVLGLPFGQAVLGVLLAQDLAVVPLVALAPMLGAGAAPDEGGTWWAAALEASAALGAVVLAGRYVANPLLRLATSHGGTELLPLLGVLITAGSAHLTEAAGLSAALGAFLAGVLLAESEFRHQLVAEIQPYRSLLLGLFFMGVGLSFEREVLLRHGGVVLAATGALVAVKAVLLTPLMRAAGLSWREAAGGALLLGQGGEFGLVLATVAMEAGVMEPALAQGLAMVVASSMVVTPFLAAAARRLRRALEGVAEVPPAEMAAGGRVVVAGFGRVGALTAEALQEGGVPWVGLDRRSGRVREARRGGLPVYFGDAARPEVLRAVGAASAPAIVLTMDRPDDVEAALAVIRQRCPGVPVVVRAYDARWGRVLAARGADAVVSEVLEVGLELAAEALVRAGVERSEADRRVNRVRRRHQPRA</sequence>
<dbReference type="Pfam" id="PF02254">
    <property type="entry name" value="TrkA_N"/>
    <property type="match status" value="1"/>
</dbReference>